<proteinExistence type="predicted"/>
<evidence type="ECO:0008006" key="5">
    <source>
        <dbReference type="Google" id="ProtNLM"/>
    </source>
</evidence>
<protein>
    <recommendedName>
        <fullName evidence="5">DUF3102 domain-containing protein</fullName>
    </recommendedName>
</protein>
<name>A0A5K7ZDW6_9BACT</name>
<gene>
    <name evidence="3" type="ORF">DSCO28_07680</name>
</gene>
<organism evidence="3 4">
    <name type="scientific">Desulfosarcina ovata subsp. sediminis</name>
    <dbReference type="NCBI Taxonomy" id="885957"/>
    <lineage>
        <taxon>Bacteria</taxon>
        <taxon>Pseudomonadati</taxon>
        <taxon>Thermodesulfobacteriota</taxon>
        <taxon>Desulfobacteria</taxon>
        <taxon>Desulfobacterales</taxon>
        <taxon>Desulfosarcinaceae</taxon>
        <taxon>Desulfosarcina</taxon>
    </lineage>
</organism>
<dbReference type="KEGG" id="dov:DSCO28_07680"/>
<dbReference type="AlphaFoldDB" id="A0A5K7ZDW6"/>
<accession>A0A5K7ZDW6</accession>
<evidence type="ECO:0000256" key="2">
    <source>
        <dbReference type="SAM" id="MobiDB-lite"/>
    </source>
</evidence>
<feature type="region of interest" description="Disordered" evidence="2">
    <location>
        <begin position="331"/>
        <end position="366"/>
    </location>
</feature>
<dbReference type="Proteomes" id="UP000425960">
    <property type="component" value="Chromosome"/>
</dbReference>
<feature type="coiled-coil region" evidence="1">
    <location>
        <begin position="169"/>
        <end position="221"/>
    </location>
</feature>
<evidence type="ECO:0000256" key="1">
    <source>
        <dbReference type="SAM" id="Coils"/>
    </source>
</evidence>
<sequence length="366" mass="40917">MGKRSLIKKMTGTESIDASTMAAVSVVEADEIQEQTKADEQKERDRLIAKCHEMIGQIRATDMISKFANVSNLVWLKQVKESKIYKDLPNVGTWETFCEYTGLSRQKIDLDLQNLATFGENFLLTVSSLSVGYRELRKLRQIASDGNITVDAEFVTIGEEQIPLSPDHTEDLQAAIENLLENKTREAEEARKAANVKERQLRSKEGQLRKAEKRLATLEGKAEERGYTAAEEAYIKKVEAARVTIDGFMMDFDPDIAGTVPEDATARMRAAYMTTLGYLRRVITAMFDTASDIYGDADMDDDWLPPHLRPGYEPDTRPDDGPDCRTCEHHKGMMNPEKGVRIPGETGKCTHPDGICKPIPPTAPEA</sequence>
<keyword evidence="1" id="KW-0175">Coiled coil</keyword>
<dbReference type="EMBL" id="AP021876">
    <property type="protein sequence ID" value="BBO80202.1"/>
    <property type="molecule type" value="Genomic_DNA"/>
</dbReference>
<evidence type="ECO:0000313" key="3">
    <source>
        <dbReference type="EMBL" id="BBO80202.1"/>
    </source>
</evidence>
<evidence type="ECO:0000313" key="4">
    <source>
        <dbReference type="Proteomes" id="UP000425960"/>
    </source>
</evidence>
<reference evidence="3 4" key="1">
    <citation type="submission" date="2019-11" db="EMBL/GenBank/DDBJ databases">
        <title>Comparative genomics of hydrocarbon-degrading Desulfosarcina strains.</title>
        <authorList>
            <person name="Watanabe M."/>
            <person name="Kojima H."/>
            <person name="Fukui M."/>
        </authorList>
    </citation>
    <scope>NUCLEOTIDE SEQUENCE [LARGE SCALE GENOMIC DNA]</scope>
    <source>
        <strain evidence="3 4">28bB2T</strain>
    </source>
</reference>